<dbReference type="STRING" id="498211.CJA_0302"/>
<dbReference type="InterPro" id="IPR000866">
    <property type="entry name" value="AhpC/TSA"/>
</dbReference>
<accession>B3PHA5</accession>
<feature type="domain" description="Thioredoxin" evidence="1">
    <location>
        <begin position="15"/>
        <end position="166"/>
    </location>
</feature>
<dbReference type="Gene3D" id="3.40.30.10">
    <property type="entry name" value="Glutaredoxin"/>
    <property type="match status" value="2"/>
</dbReference>
<evidence type="ECO:0000313" key="2">
    <source>
        <dbReference type="EMBL" id="ACE85071.1"/>
    </source>
</evidence>
<dbReference type="CDD" id="cd02966">
    <property type="entry name" value="TlpA_like_family"/>
    <property type="match status" value="1"/>
</dbReference>
<dbReference type="RefSeq" id="WP_012485984.1">
    <property type="nucleotide sequence ID" value="NC_010995.1"/>
</dbReference>
<proteinExistence type="predicted"/>
<dbReference type="AlphaFoldDB" id="B3PHA5"/>
<evidence type="ECO:0000259" key="1">
    <source>
        <dbReference type="PROSITE" id="PS51352"/>
    </source>
</evidence>
<dbReference type="CDD" id="cd02947">
    <property type="entry name" value="TRX_family"/>
    <property type="match status" value="1"/>
</dbReference>
<evidence type="ECO:0000313" key="3">
    <source>
        <dbReference type="Proteomes" id="UP000001036"/>
    </source>
</evidence>
<dbReference type="GO" id="GO:0016491">
    <property type="term" value="F:oxidoreductase activity"/>
    <property type="evidence" value="ECO:0007669"/>
    <property type="project" value="InterPro"/>
</dbReference>
<dbReference type="PROSITE" id="PS51352">
    <property type="entry name" value="THIOREDOXIN_2"/>
    <property type="match status" value="1"/>
</dbReference>
<name>B3PHA5_CELJU</name>
<protein>
    <recommendedName>
        <fullName evidence="1">Thioredoxin domain-containing protein</fullName>
    </recommendedName>
</protein>
<dbReference type="InterPro" id="IPR050553">
    <property type="entry name" value="Thioredoxin_ResA/DsbE_sf"/>
</dbReference>
<dbReference type="eggNOG" id="COG0526">
    <property type="taxonomic scope" value="Bacteria"/>
</dbReference>
<reference evidence="2 3" key="1">
    <citation type="journal article" date="2008" name="J. Bacteriol.">
        <title>Insights into plant cell wall degradation from the genome sequence of the soil bacterium Cellvibrio japonicus.</title>
        <authorList>
            <person name="Deboy R.T."/>
            <person name="Mongodin E.F."/>
            <person name="Fouts D.E."/>
            <person name="Tailford L.E."/>
            <person name="Khouri H."/>
            <person name="Emerson J.B."/>
            <person name="Mohamoud Y."/>
            <person name="Watkins K."/>
            <person name="Henrissat B."/>
            <person name="Gilbert H.J."/>
            <person name="Nelson K.E."/>
        </authorList>
    </citation>
    <scope>NUCLEOTIDE SEQUENCE [LARGE SCALE GENOMIC DNA]</scope>
    <source>
        <strain evidence="2 3">Ueda107</strain>
    </source>
</reference>
<dbReference type="Pfam" id="PF00578">
    <property type="entry name" value="AhpC-TSA"/>
    <property type="match status" value="1"/>
</dbReference>
<dbReference type="PANTHER" id="PTHR42852">
    <property type="entry name" value="THIOL:DISULFIDE INTERCHANGE PROTEIN DSBE"/>
    <property type="match status" value="1"/>
</dbReference>
<organism evidence="2 3">
    <name type="scientific">Cellvibrio japonicus (strain Ueda107)</name>
    <name type="common">Pseudomonas fluorescens subsp. cellulosa</name>
    <dbReference type="NCBI Taxonomy" id="498211"/>
    <lineage>
        <taxon>Bacteria</taxon>
        <taxon>Pseudomonadati</taxon>
        <taxon>Pseudomonadota</taxon>
        <taxon>Gammaproteobacteria</taxon>
        <taxon>Cellvibrionales</taxon>
        <taxon>Cellvibrionaceae</taxon>
        <taxon>Cellvibrio</taxon>
    </lineage>
</organism>
<dbReference type="KEGG" id="cja:CJA_0302"/>
<sequence length="307" mass="35186">MIVKIIGSLLIGMLLTLEATAKPLQLDAQYAVFDGDPVSLQQVLGKQPVYLKFWASWCLDCRRELPHLQQTYERYRDRIAFYAVNLNINEEDTYIQALKDKHQLTIPIVMDNNGSIAGNFQFHGTPFHVLINRTGDVVYTTYKDDAQLASNLEQLASLGTLATAKNSAQIARTSTPVTLPEGLALVYFATTWCDWYMADIHPDMARNCTQADQLVNQLHKQHPNIPLQSYVSHLWTEEKYLKEYIEKFNIRYPVTVDTEGAIARYYQNSEYPTLLLFDKGKELKRFSRFENPEDVLAQLNTLLGKNK</sequence>
<dbReference type="OrthoDB" id="9799347at2"/>
<keyword evidence="3" id="KW-1185">Reference proteome</keyword>
<dbReference type="EMBL" id="CP000934">
    <property type="protein sequence ID" value="ACE85071.1"/>
    <property type="molecule type" value="Genomic_DNA"/>
</dbReference>
<dbReference type="GO" id="GO:0016209">
    <property type="term" value="F:antioxidant activity"/>
    <property type="evidence" value="ECO:0007669"/>
    <property type="project" value="InterPro"/>
</dbReference>
<dbReference type="PANTHER" id="PTHR42852:SF17">
    <property type="entry name" value="THIOREDOXIN-LIKE PROTEIN HI_1115"/>
    <property type="match status" value="1"/>
</dbReference>
<dbReference type="Proteomes" id="UP000001036">
    <property type="component" value="Chromosome"/>
</dbReference>
<dbReference type="SUPFAM" id="SSF52833">
    <property type="entry name" value="Thioredoxin-like"/>
    <property type="match status" value="2"/>
</dbReference>
<gene>
    <name evidence="2" type="ordered locus">CJA_0302</name>
</gene>
<dbReference type="InterPro" id="IPR013766">
    <property type="entry name" value="Thioredoxin_domain"/>
</dbReference>
<dbReference type="InterPro" id="IPR036249">
    <property type="entry name" value="Thioredoxin-like_sf"/>
</dbReference>
<dbReference type="HOGENOM" id="CLU_067528_0_0_6"/>